<dbReference type="InterPro" id="IPR050838">
    <property type="entry name" value="Ketopantoate_reductase"/>
</dbReference>
<evidence type="ECO:0000256" key="4">
    <source>
        <dbReference type="ARBA" id="ARBA00019465"/>
    </source>
</evidence>
<keyword evidence="5 10" id="KW-0566">Pantothenate biosynthesis</keyword>
<dbReference type="InterPro" id="IPR008927">
    <property type="entry name" value="6-PGluconate_DH-like_C_sf"/>
</dbReference>
<proteinExistence type="inferred from homology"/>
<evidence type="ECO:0000256" key="7">
    <source>
        <dbReference type="ARBA" id="ARBA00023002"/>
    </source>
</evidence>
<dbReference type="PANTHER" id="PTHR43765">
    <property type="entry name" value="2-DEHYDROPANTOATE 2-REDUCTASE-RELATED"/>
    <property type="match status" value="1"/>
</dbReference>
<dbReference type="AlphaFoldDB" id="A0A0H4HZS0"/>
<organism evidence="14 15">
    <name type="scientific">Marinobacter psychrophilus</name>
    <dbReference type="NCBI Taxonomy" id="330734"/>
    <lineage>
        <taxon>Bacteria</taxon>
        <taxon>Pseudomonadati</taxon>
        <taxon>Pseudomonadota</taxon>
        <taxon>Gammaproteobacteria</taxon>
        <taxon>Pseudomonadales</taxon>
        <taxon>Marinobacteraceae</taxon>
        <taxon>Marinobacter</taxon>
    </lineage>
</organism>
<evidence type="ECO:0000256" key="6">
    <source>
        <dbReference type="ARBA" id="ARBA00022857"/>
    </source>
</evidence>
<keyword evidence="6 10" id="KW-0521">NADP</keyword>
<evidence type="ECO:0000256" key="1">
    <source>
        <dbReference type="ARBA" id="ARBA00004994"/>
    </source>
</evidence>
<dbReference type="GO" id="GO:0050661">
    <property type="term" value="F:NADP binding"/>
    <property type="evidence" value="ECO:0007669"/>
    <property type="project" value="TreeGrafter"/>
</dbReference>
<dbReference type="EMBL" id="CP011494">
    <property type="protein sequence ID" value="AKO52186.1"/>
    <property type="molecule type" value="Genomic_DNA"/>
</dbReference>
<keyword evidence="15" id="KW-1185">Reference proteome</keyword>
<evidence type="ECO:0000256" key="5">
    <source>
        <dbReference type="ARBA" id="ARBA00022655"/>
    </source>
</evidence>
<dbReference type="InterPro" id="IPR013328">
    <property type="entry name" value="6PGD_dom2"/>
</dbReference>
<dbReference type="InterPro" id="IPR003710">
    <property type="entry name" value="ApbA"/>
</dbReference>
<dbReference type="PANTHER" id="PTHR43765:SF2">
    <property type="entry name" value="2-DEHYDROPANTOATE 2-REDUCTASE"/>
    <property type="match status" value="1"/>
</dbReference>
<dbReference type="InterPro" id="IPR013332">
    <property type="entry name" value="KPR_N"/>
</dbReference>
<dbReference type="GO" id="GO:0005737">
    <property type="term" value="C:cytoplasm"/>
    <property type="evidence" value="ECO:0007669"/>
    <property type="project" value="TreeGrafter"/>
</dbReference>
<dbReference type="Pfam" id="PF02558">
    <property type="entry name" value="ApbA"/>
    <property type="match status" value="1"/>
</dbReference>
<evidence type="ECO:0000256" key="11">
    <source>
        <dbReference type="SAM" id="MobiDB-lite"/>
    </source>
</evidence>
<dbReference type="InterPro" id="IPR013752">
    <property type="entry name" value="KPA_reductase"/>
</dbReference>
<comment type="pathway">
    <text evidence="1 10">Cofactor biosynthesis; (R)-pantothenate biosynthesis; (R)-pantoate from 3-methyl-2-oxobutanoate: step 2/2.</text>
</comment>
<dbReference type="RefSeq" id="WP_048384879.1">
    <property type="nucleotide sequence ID" value="NZ_CP011494.1"/>
</dbReference>
<evidence type="ECO:0000259" key="13">
    <source>
        <dbReference type="Pfam" id="PF08546"/>
    </source>
</evidence>
<dbReference type="GO" id="GO:0008677">
    <property type="term" value="F:2-dehydropantoate 2-reductase activity"/>
    <property type="evidence" value="ECO:0007669"/>
    <property type="project" value="UniProtKB-EC"/>
</dbReference>
<dbReference type="Gene3D" id="1.10.1040.10">
    <property type="entry name" value="N-(1-d-carboxylethyl)-l-norvaline Dehydrogenase, domain 2"/>
    <property type="match status" value="1"/>
</dbReference>
<comment type="catalytic activity">
    <reaction evidence="9 10">
        <text>(R)-pantoate + NADP(+) = 2-dehydropantoate + NADPH + H(+)</text>
        <dbReference type="Rhea" id="RHEA:16233"/>
        <dbReference type="ChEBI" id="CHEBI:11561"/>
        <dbReference type="ChEBI" id="CHEBI:15378"/>
        <dbReference type="ChEBI" id="CHEBI:15980"/>
        <dbReference type="ChEBI" id="CHEBI:57783"/>
        <dbReference type="ChEBI" id="CHEBI:58349"/>
        <dbReference type="EC" id="1.1.1.169"/>
    </reaction>
</comment>
<evidence type="ECO:0000313" key="15">
    <source>
        <dbReference type="Proteomes" id="UP000036406"/>
    </source>
</evidence>
<feature type="region of interest" description="Disordered" evidence="11">
    <location>
        <begin position="49"/>
        <end position="69"/>
    </location>
</feature>
<dbReference type="GO" id="GO:0015940">
    <property type="term" value="P:pantothenate biosynthetic process"/>
    <property type="evidence" value="ECO:0007669"/>
    <property type="project" value="UniProtKB-UniPathway"/>
</dbReference>
<dbReference type="KEGG" id="mpq:ABA45_06895"/>
<dbReference type="UniPathway" id="UPA00028">
    <property type="reaction ID" value="UER00004"/>
</dbReference>
<evidence type="ECO:0000259" key="12">
    <source>
        <dbReference type="Pfam" id="PF02558"/>
    </source>
</evidence>
<name>A0A0H4HZS0_9GAMM</name>
<keyword evidence="7 10" id="KW-0560">Oxidoreductase</keyword>
<evidence type="ECO:0000256" key="9">
    <source>
        <dbReference type="ARBA" id="ARBA00048793"/>
    </source>
</evidence>
<evidence type="ECO:0000256" key="8">
    <source>
        <dbReference type="ARBA" id="ARBA00032024"/>
    </source>
</evidence>
<evidence type="ECO:0000313" key="14">
    <source>
        <dbReference type="EMBL" id="AKO52186.1"/>
    </source>
</evidence>
<dbReference type="STRING" id="330734.ABA45_06895"/>
<dbReference type="SUPFAM" id="SSF48179">
    <property type="entry name" value="6-phosphogluconate dehydrogenase C-terminal domain-like"/>
    <property type="match status" value="1"/>
</dbReference>
<dbReference type="InterPro" id="IPR036291">
    <property type="entry name" value="NAD(P)-bd_dom_sf"/>
</dbReference>
<evidence type="ECO:0000256" key="3">
    <source>
        <dbReference type="ARBA" id="ARBA00013014"/>
    </source>
</evidence>
<dbReference type="Gene3D" id="3.40.50.720">
    <property type="entry name" value="NAD(P)-binding Rossmann-like Domain"/>
    <property type="match status" value="1"/>
</dbReference>
<dbReference type="Pfam" id="PF08546">
    <property type="entry name" value="ApbA_C"/>
    <property type="match status" value="1"/>
</dbReference>
<dbReference type="NCBIfam" id="TIGR00745">
    <property type="entry name" value="apbA_panE"/>
    <property type="match status" value="1"/>
</dbReference>
<sequence>MTAGVKRFGDGGQIAILGAGSMGRLWAALLPSSRCGFLPRLDSLGQTAERSNIAPEDGTGHRGSFSRLEGTPETRCEYVLVISASPDTGVARTLVNLPWLCSAADISLLLVTTKAGDTLSALESWLPYIAKDTPVVLFQNGLGSQQAVTERWPGRPILAASTTEGANRPEPDVLVHAGAGDTWVGPLTDSAYDYTESVVQQLAQSGLQVHTENSIVQRLWQKLVVNAGINAFTALLDCPNGAIVDAPLYRQTIDGLCTEIAALLQANTGERTAPQALRKRIEAVAKSTTNNTSSMRADVNAGRKTEIDFINGYLVQCGQRHGIATPVNQMLVQRVQAL</sequence>
<dbReference type="EC" id="1.1.1.169" evidence="3 10"/>
<accession>A0A0H4HZS0</accession>
<comment type="function">
    <text evidence="10">Catalyzes the NADPH-dependent reduction of ketopantoate into pantoic acid.</text>
</comment>
<dbReference type="Proteomes" id="UP000036406">
    <property type="component" value="Chromosome"/>
</dbReference>
<gene>
    <name evidence="14" type="ORF">ABA45_06895</name>
</gene>
<feature type="domain" description="Ketopantoate reductase C-terminal" evidence="13">
    <location>
        <begin position="215"/>
        <end position="337"/>
    </location>
</feature>
<evidence type="ECO:0000256" key="10">
    <source>
        <dbReference type="RuleBase" id="RU362068"/>
    </source>
</evidence>
<feature type="domain" description="Ketopantoate reductase N-terminal" evidence="12">
    <location>
        <begin position="14"/>
        <end position="187"/>
    </location>
</feature>
<reference evidence="14 15" key="1">
    <citation type="submission" date="2015-05" db="EMBL/GenBank/DDBJ databases">
        <title>Complete genome of Marinobacter psychrophilus strain 20041T isolated from sea-ice of the Canadian Basin.</title>
        <authorList>
            <person name="Song L."/>
            <person name="Ren L."/>
            <person name="Yu Y."/>
            <person name="Wang X."/>
        </authorList>
    </citation>
    <scope>NUCLEOTIDE SEQUENCE [LARGE SCALE GENOMIC DNA]</scope>
    <source>
        <strain evidence="14 15">20041</strain>
    </source>
</reference>
<comment type="similarity">
    <text evidence="2 10">Belongs to the ketopantoate reductase family.</text>
</comment>
<dbReference type="FunFam" id="1.10.1040.10:FF:000017">
    <property type="entry name" value="2-dehydropantoate 2-reductase"/>
    <property type="match status" value="1"/>
</dbReference>
<dbReference type="PATRIC" id="fig|330734.3.peg.1452"/>
<evidence type="ECO:0000256" key="2">
    <source>
        <dbReference type="ARBA" id="ARBA00007870"/>
    </source>
</evidence>
<protein>
    <recommendedName>
        <fullName evidence="4 10">2-dehydropantoate 2-reductase</fullName>
        <ecNumber evidence="3 10">1.1.1.169</ecNumber>
    </recommendedName>
    <alternativeName>
        <fullName evidence="8 10">Ketopantoate reductase</fullName>
    </alternativeName>
</protein>
<dbReference type="SUPFAM" id="SSF51735">
    <property type="entry name" value="NAD(P)-binding Rossmann-fold domains"/>
    <property type="match status" value="1"/>
</dbReference>